<dbReference type="WBParaSite" id="PTRK_0000193250.1">
    <property type="protein sequence ID" value="PTRK_0000193250.1"/>
    <property type="gene ID" value="PTRK_0000193250"/>
</dbReference>
<organism evidence="2 3">
    <name type="scientific">Parastrongyloides trichosuri</name>
    <name type="common">Possum-specific nematode worm</name>
    <dbReference type="NCBI Taxonomy" id="131310"/>
    <lineage>
        <taxon>Eukaryota</taxon>
        <taxon>Metazoa</taxon>
        <taxon>Ecdysozoa</taxon>
        <taxon>Nematoda</taxon>
        <taxon>Chromadorea</taxon>
        <taxon>Rhabditida</taxon>
        <taxon>Tylenchina</taxon>
        <taxon>Panagrolaimomorpha</taxon>
        <taxon>Strongyloidoidea</taxon>
        <taxon>Strongyloididae</taxon>
        <taxon>Parastrongyloides</taxon>
    </lineage>
</organism>
<dbReference type="STRING" id="131310.A0A0N4Z4L6"/>
<reference evidence="3" key="1">
    <citation type="submission" date="2017-02" db="UniProtKB">
        <authorList>
            <consortium name="WormBaseParasite"/>
        </authorList>
    </citation>
    <scope>IDENTIFICATION</scope>
</reference>
<keyword evidence="1" id="KW-0812">Transmembrane</keyword>
<feature type="transmembrane region" description="Helical" evidence="1">
    <location>
        <begin position="75"/>
        <end position="96"/>
    </location>
</feature>
<sequence length="130" mass="15374">MELFFSTILIIISFDHIFPHGYQLFFIENRDIITKNLGIYLFLVQFCGSLFNIISIICLFWGIKKSKAFYLIPHIIWQIFYIGTSLLLTTCVMYLVMRRTMLRGSAEMIREKKHSFSLIKFNSPLCIFII</sequence>
<feature type="transmembrane region" description="Helical" evidence="1">
    <location>
        <begin position="39"/>
        <end position="63"/>
    </location>
</feature>
<evidence type="ECO:0000313" key="2">
    <source>
        <dbReference type="Proteomes" id="UP000038045"/>
    </source>
</evidence>
<keyword evidence="1" id="KW-1133">Transmembrane helix</keyword>
<evidence type="ECO:0000256" key="1">
    <source>
        <dbReference type="SAM" id="Phobius"/>
    </source>
</evidence>
<protein>
    <submittedName>
        <fullName evidence="3">7TM_GPCR_Srx domain-containing protein</fullName>
    </submittedName>
</protein>
<keyword evidence="1" id="KW-0472">Membrane</keyword>
<accession>A0A0N4Z4L6</accession>
<feature type="transmembrane region" description="Helical" evidence="1">
    <location>
        <begin position="6"/>
        <end position="27"/>
    </location>
</feature>
<keyword evidence="2" id="KW-1185">Reference proteome</keyword>
<dbReference type="AlphaFoldDB" id="A0A0N4Z4L6"/>
<evidence type="ECO:0000313" key="3">
    <source>
        <dbReference type="WBParaSite" id="PTRK_0000193250.1"/>
    </source>
</evidence>
<dbReference type="Proteomes" id="UP000038045">
    <property type="component" value="Unplaced"/>
</dbReference>
<name>A0A0N4Z4L6_PARTI</name>
<proteinExistence type="predicted"/>